<keyword evidence="1" id="KW-0472">Membrane</keyword>
<dbReference type="Gene3D" id="3.60.10.10">
    <property type="entry name" value="Endonuclease/exonuclease/phosphatase"/>
    <property type="match status" value="1"/>
</dbReference>
<dbReference type="InterPro" id="IPR036691">
    <property type="entry name" value="Endo/exonu/phosph_ase_sf"/>
</dbReference>
<dbReference type="AlphaFoldDB" id="A0A0R2NI10"/>
<dbReference type="PATRIC" id="fig|480391.4.peg.175"/>
<dbReference type="EMBL" id="JQCQ01000010">
    <property type="protein sequence ID" value="KRO25441.1"/>
    <property type="molecule type" value="Genomic_DNA"/>
</dbReference>
<evidence type="ECO:0000313" key="3">
    <source>
        <dbReference type="Proteomes" id="UP000051249"/>
    </source>
</evidence>
<name>A0A0R2NI10_9LACO</name>
<reference evidence="2 3" key="1">
    <citation type="journal article" date="2015" name="Genome Announc.">
        <title>Expanding the biotechnology potential of lactobacilli through comparative genomics of 213 strains and associated genera.</title>
        <authorList>
            <person name="Sun Z."/>
            <person name="Harris H.M."/>
            <person name="McCann A."/>
            <person name="Guo C."/>
            <person name="Argimon S."/>
            <person name="Zhang W."/>
            <person name="Yang X."/>
            <person name="Jeffery I.B."/>
            <person name="Cooney J.C."/>
            <person name="Kagawa T.F."/>
            <person name="Liu W."/>
            <person name="Song Y."/>
            <person name="Salvetti E."/>
            <person name="Wrobel A."/>
            <person name="Rasinkangas P."/>
            <person name="Parkhill J."/>
            <person name="Rea M.C."/>
            <person name="O'Sullivan O."/>
            <person name="Ritari J."/>
            <person name="Douillard F.P."/>
            <person name="Paul Ross R."/>
            <person name="Yang R."/>
            <person name="Briner A.E."/>
            <person name="Felis G.E."/>
            <person name="de Vos W.M."/>
            <person name="Barrangou R."/>
            <person name="Klaenhammer T.R."/>
            <person name="Caufield P.W."/>
            <person name="Cui Y."/>
            <person name="Zhang H."/>
            <person name="O'Toole P.W."/>
        </authorList>
    </citation>
    <scope>NUCLEOTIDE SEQUENCE [LARGE SCALE GENOMIC DNA]</scope>
    <source>
        <strain evidence="2 3">DSM 23026</strain>
    </source>
</reference>
<keyword evidence="1" id="KW-1133">Transmembrane helix</keyword>
<evidence type="ECO:0000313" key="2">
    <source>
        <dbReference type="EMBL" id="KRO25441.1"/>
    </source>
</evidence>
<gene>
    <name evidence="2" type="ORF">IV88_GL000172</name>
</gene>
<evidence type="ECO:0000256" key="1">
    <source>
        <dbReference type="SAM" id="Phobius"/>
    </source>
</evidence>
<accession>A0A0R2NI10</accession>
<feature type="transmembrane region" description="Helical" evidence="1">
    <location>
        <begin position="9"/>
        <end position="32"/>
    </location>
</feature>
<proteinExistence type="predicted"/>
<protein>
    <recommendedName>
        <fullName evidence="4">Endonuclease exonuclease phosphatase</fullName>
    </recommendedName>
</protein>
<keyword evidence="1" id="KW-0812">Transmembrane</keyword>
<comment type="caution">
    <text evidence="2">The sequence shown here is derived from an EMBL/GenBank/DDBJ whole genome shotgun (WGS) entry which is preliminary data.</text>
</comment>
<sequence>MMKRFLKYLLIGLLVVVLIVVGYLIYLFTAYYRVPDNQKLTINNSRQADVQVDKNYRAMTYNIGYGSYPPSYTFFMDGGKKSIADSKQSVVDNINGVIKTTKEVDPEFAFYQEVDEHGKRSRNVNEQKQISSSLEHEYGSVFGQNYDSPYLFFPVTKPIGKAKSGLLALSKAKMEHSKRYSLPIDIDINKFFDLDRAFTVTISPVANGKKMILIDVHLSAYTKSAKVQNAQLKKMFNVMEDEYKKGNYVMVGGDYNHDTLGDSPKVFHTANQHLTWNKPFPKDKIPAGFHMPMGSLREDAVPSARNLNEPYKKGKSFVTMIDGFIISDNIQVKDVKVKDTSFAYSDHNPLVMNFKLAK</sequence>
<organism evidence="2 3">
    <name type="scientific">Pediococcus argentinicus</name>
    <dbReference type="NCBI Taxonomy" id="480391"/>
    <lineage>
        <taxon>Bacteria</taxon>
        <taxon>Bacillati</taxon>
        <taxon>Bacillota</taxon>
        <taxon>Bacilli</taxon>
        <taxon>Lactobacillales</taxon>
        <taxon>Lactobacillaceae</taxon>
        <taxon>Pediococcus</taxon>
    </lineage>
</organism>
<keyword evidence="3" id="KW-1185">Reference proteome</keyword>
<dbReference type="Proteomes" id="UP000051249">
    <property type="component" value="Unassembled WGS sequence"/>
</dbReference>
<evidence type="ECO:0008006" key="4">
    <source>
        <dbReference type="Google" id="ProtNLM"/>
    </source>
</evidence>
<dbReference type="SUPFAM" id="SSF56219">
    <property type="entry name" value="DNase I-like"/>
    <property type="match status" value="1"/>
</dbReference>